<reference evidence="2 3" key="1">
    <citation type="submission" date="2015-01" db="EMBL/GenBank/DDBJ databases">
        <title>Genome of allotetraploid Gossypium barbadense reveals genomic plasticity and fiber elongation in cotton evolution.</title>
        <authorList>
            <person name="Chen X."/>
            <person name="Liu X."/>
            <person name="Zhao B."/>
            <person name="Zheng H."/>
            <person name="Hu Y."/>
            <person name="Lu G."/>
            <person name="Yang C."/>
            <person name="Chen J."/>
            <person name="Shan C."/>
            <person name="Zhang L."/>
            <person name="Zhou Y."/>
            <person name="Wang L."/>
            <person name="Guo W."/>
            <person name="Bai Y."/>
            <person name="Ruan J."/>
            <person name="Shangguan X."/>
            <person name="Mao Y."/>
            <person name="Jiang J."/>
            <person name="Zhu Y."/>
            <person name="Lei J."/>
            <person name="Kang H."/>
            <person name="Chen S."/>
            <person name="He X."/>
            <person name="Wang R."/>
            <person name="Wang Y."/>
            <person name="Chen J."/>
            <person name="Wang L."/>
            <person name="Yu S."/>
            <person name="Wang B."/>
            <person name="Wei J."/>
            <person name="Song S."/>
            <person name="Lu X."/>
            <person name="Gao Z."/>
            <person name="Gu W."/>
            <person name="Deng X."/>
            <person name="Ma D."/>
            <person name="Wang S."/>
            <person name="Liang W."/>
            <person name="Fang L."/>
            <person name="Cai C."/>
            <person name="Zhu X."/>
            <person name="Zhou B."/>
            <person name="Zhang Y."/>
            <person name="Chen Z."/>
            <person name="Xu S."/>
            <person name="Zhu R."/>
            <person name="Wang S."/>
            <person name="Zhang T."/>
            <person name="Zhao G."/>
        </authorList>
    </citation>
    <scope>NUCLEOTIDE SEQUENCE [LARGE SCALE GENOMIC DNA]</scope>
    <source>
        <strain evidence="3">cv. Xinhai21</strain>
        <tissue evidence="2">Leaf</tissue>
    </source>
</reference>
<dbReference type="EMBL" id="KZ664084">
    <property type="protein sequence ID" value="PPS07946.1"/>
    <property type="molecule type" value="Genomic_DNA"/>
</dbReference>
<evidence type="ECO:0000313" key="2">
    <source>
        <dbReference type="EMBL" id="PPS07946.1"/>
    </source>
</evidence>
<organism evidence="2 3">
    <name type="scientific">Gossypium barbadense</name>
    <name type="common">Sea Island cotton</name>
    <name type="synonym">Hibiscus barbadensis</name>
    <dbReference type="NCBI Taxonomy" id="3634"/>
    <lineage>
        <taxon>Eukaryota</taxon>
        <taxon>Viridiplantae</taxon>
        <taxon>Streptophyta</taxon>
        <taxon>Embryophyta</taxon>
        <taxon>Tracheophyta</taxon>
        <taxon>Spermatophyta</taxon>
        <taxon>Magnoliopsida</taxon>
        <taxon>eudicotyledons</taxon>
        <taxon>Gunneridae</taxon>
        <taxon>Pentapetalae</taxon>
        <taxon>rosids</taxon>
        <taxon>malvids</taxon>
        <taxon>Malvales</taxon>
        <taxon>Malvaceae</taxon>
        <taxon>Malvoideae</taxon>
        <taxon>Gossypium</taxon>
    </lineage>
</organism>
<protein>
    <submittedName>
        <fullName evidence="2">Uncharacterized protein</fullName>
    </submittedName>
</protein>
<dbReference type="InterPro" id="IPR040256">
    <property type="entry name" value="At4g02000-like"/>
</dbReference>
<evidence type="ECO:0000313" key="3">
    <source>
        <dbReference type="Proteomes" id="UP000239757"/>
    </source>
</evidence>
<dbReference type="PANTHER" id="PTHR31286">
    <property type="entry name" value="GLYCINE-RICH CELL WALL STRUCTURAL PROTEIN 1.8-LIKE"/>
    <property type="match status" value="1"/>
</dbReference>
<sequence length="231" mass="25139">MQSQAARKSGLGRATKKVRQREDDPSDVGDMAVDRGEEAPAILNGATMVDVFLDGSKLSSSSGSMESLPGFSGALYKKCLLKAVGSTIGHVIKINENTDNGAPDRFACMTVNVDLRQPLLSKIRIEGKVQRTEYEGLPNACLNAVFLAMRKREVPSIPSDSDKENGELGWNDYHWQGKGAGMMRGDSISAQEMVMAISNSLDLIAVENRYLLGECMEVFDVSDENDNMQAQ</sequence>
<dbReference type="Proteomes" id="UP000239757">
    <property type="component" value="Unassembled WGS sequence"/>
</dbReference>
<proteinExistence type="predicted"/>
<evidence type="ECO:0000256" key="1">
    <source>
        <dbReference type="SAM" id="MobiDB-lite"/>
    </source>
</evidence>
<gene>
    <name evidence="2" type="ORF">GOBAR_AA12687</name>
</gene>
<name>A0A2P5XXD1_GOSBA</name>
<accession>A0A2P5XXD1</accession>
<dbReference type="PANTHER" id="PTHR31286:SF99">
    <property type="entry name" value="DUF4283 DOMAIN-CONTAINING PROTEIN"/>
    <property type="match status" value="1"/>
</dbReference>
<dbReference type="AlphaFoldDB" id="A0A2P5XXD1"/>
<feature type="region of interest" description="Disordered" evidence="1">
    <location>
        <begin position="1"/>
        <end position="33"/>
    </location>
</feature>
<dbReference type="OrthoDB" id="1629507at2759"/>